<dbReference type="PRINTS" id="PR00411">
    <property type="entry name" value="PNDRDTASEI"/>
</dbReference>
<dbReference type="RefSeq" id="WP_176758655.1">
    <property type="nucleotide sequence ID" value="NZ_FNCE01000010.1"/>
</dbReference>
<evidence type="ECO:0000259" key="4">
    <source>
        <dbReference type="Pfam" id="PF17806"/>
    </source>
</evidence>
<dbReference type="InterPro" id="IPR041117">
    <property type="entry name" value="SoxA_A3"/>
</dbReference>
<dbReference type="InterPro" id="IPR051691">
    <property type="entry name" value="Metab_Enz_Cyan_OpOx_G3PDH"/>
</dbReference>
<dbReference type="PRINTS" id="PR00368">
    <property type="entry name" value="FADPNR"/>
</dbReference>
<proteinExistence type="predicted"/>
<dbReference type="PANTHER" id="PTHR42949">
    <property type="entry name" value="ANAEROBIC GLYCEROL-3-PHOSPHATE DEHYDROGENASE SUBUNIT B"/>
    <property type="match status" value="1"/>
</dbReference>
<evidence type="ECO:0000256" key="2">
    <source>
        <dbReference type="SAM" id="MobiDB-lite"/>
    </source>
</evidence>
<protein>
    <submittedName>
        <fullName evidence="5">Sarcosine oxidase subunit alpha</fullName>
    </submittedName>
</protein>
<dbReference type="SUPFAM" id="SSF51905">
    <property type="entry name" value="FAD/NAD(P)-binding domain"/>
    <property type="match status" value="2"/>
</dbReference>
<dbReference type="Gene3D" id="3.50.50.60">
    <property type="entry name" value="FAD/NAD(P)-binding domain"/>
    <property type="match status" value="1"/>
</dbReference>
<dbReference type="Gene3D" id="3.10.20.440">
    <property type="entry name" value="2Fe-2S iron-sulphur cluster binding domain, sarcosine oxidase, alpha subunit, N-terminal domain"/>
    <property type="match status" value="1"/>
</dbReference>
<gene>
    <name evidence="5" type="ORF">SAMN05216241_11029</name>
</gene>
<dbReference type="Proteomes" id="UP000199415">
    <property type="component" value="Unassembled WGS sequence"/>
</dbReference>
<feature type="domain" description="SoxA A3" evidence="4">
    <location>
        <begin position="471"/>
        <end position="531"/>
    </location>
</feature>
<feature type="domain" description="FAD/NAD(P)-binding" evidence="3">
    <location>
        <begin position="139"/>
        <end position="394"/>
    </location>
</feature>
<dbReference type="PANTHER" id="PTHR42949:SF3">
    <property type="entry name" value="ANAEROBIC GLYCEROL-3-PHOSPHATE DEHYDROGENASE SUBUNIT B"/>
    <property type="match status" value="1"/>
</dbReference>
<sequence length="537" mass="55243">MTTHRLPHPHGVLLDRDRPMGGQLDGAPVAGVDGDTLMSALLAHGRHAIARSPVYGRPRGPVTLAGVEGNLLVRAGDGAPQPADGMRLTDGLTAATVSGPPARGGVAGLAQRLRGGSPSGSVTTAGELPAGEAHELHPDVAVLGGGPAGLAAAEEAAASGAGVLVIDEQPRLGGSLVTGRWGIEPGRGGDEARRLRAALSQRDNVRLLTGARCLGWSADAGLTAVRGGQPYRVRARQLVVATGVLEQPMVFRNNDLPGIMTGTAVQRALRLWGVAPGTRAVVCTVNPQGYAAALDLADAGVEVAAVLDLNEDHFDGPERRACEHRGMRVMPGHTVYEARAGRAGRHLGAVVIDALADHEGDVSHATERVACDLMVMSVGTAPRADIPAQAGATRINDTYHGTLLVEDVPAGMHLAGGLNGAHDLNDVLADGRRAGWAAAKALGAKVGPRPDDPTGPRPLVDYPWPIFPHPKGREFVDRDADVTVADVRRAAAEGADLDAVRRATGLGTGWSRGALSALNALRLAARARGESSGGQVL</sequence>
<dbReference type="Pfam" id="PF17806">
    <property type="entry name" value="SO_alpha_A3"/>
    <property type="match status" value="1"/>
</dbReference>
<feature type="region of interest" description="Disordered" evidence="2">
    <location>
        <begin position="1"/>
        <end position="21"/>
    </location>
</feature>
<keyword evidence="6" id="KW-1185">Reference proteome</keyword>
<dbReference type="STRING" id="1082479.SAMN05216241_11029"/>
<dbReference type="InterPro" id="IPR023753">
    <property type="entry name" value="FAD/NAD-binding_dom"/>
</dbReference>
<dbReference type="InterPro" id="IPR036188">
    <property type="entry name" value="FAD/NAD-bd_sf"/>
</dbReference>
<accession>A0A1G7TQL0</accession>
<dbReference type="GO" id="GO:0016491">
    <property type="term" value="F:oxidoreductase activity"/>
    <property type="evidence" value="ECO:0007669"/>
    <property type="project" value="UniProtKB-KW"/>
</dbReference>
<reference evidence="5 6" key="1">
    <citation type="submission" date="2016-10" db="EMBL/GenBank/DDBJ databases">
        <authorList>
            <person name="de Groot N.N."/>
        </authorList>
    </citation>
    <scope>NUCLEOTIDE SEQUENCE [LARGE SCALE GENOMIC DNA]</scope>
    <source>
        <strain evidence="5 6">DSM 25584</strain>
    </source>
</reference>
<dbReference type="EMBL" id="FNCE01000010">
    <property type="protein sequence ID" value="SDG37442.1"/>
    <property type="molecule type" value="Genomic_DNA"/>
</dbReference>
<dbReference type="AlphaFoldDB" id="A0A1G7TQL0"/>
<organism evidence="5 6">
    <name type="scientific">Limimonas halophila</name>
    <dbReference type="NCBI Taxonomy" id="1082479"/>
    <lineage>
        <taxon>Bacteria</taxon>
        <taxon>Pseudomonadati</taxon>
        <taxon>Pseudomonadota</taxon>
        <taxon>Alphaproteobacteria</taxon>
        <taxon>Rhodospirillales</taxon>
        <taxon>Rhodovibrionaceae</taxon>
        <taxon>Limimonas</taxon>
    </lineage>
</organism>
<evidence type="ECO:0000313" key="5">
    <source>
        <dbReference type="EMBL" id="SDG37442.1"/>
    </source>
</evidence>
<dbReference type="InterPro" id="IPR042204">
    <property type="entry name" value="2Fe-2S-bd_N"/>
</dbReference>
<evidence type="ECO:0000256" key="1">
    <source>
        <dbReference type="ARBA" id="ARBA00023002"/>
    </source>
</evidence>
<keyword evidence="1" id="KW-0560">Oxidoreductase</keyword>
<evidence type="ECO:0000313" key="6">
    <source>
        <dbReference type="Proteomes" id="UP000199415"/>
    </source>
</evidence>
<name>A0A1G7TQL0_9PROT</name>
<dbReference type="Pfam" id="PF07992">
    <property type="entry name" value="Pyr_redox_2"/>
    <property type="match status" value="1"/>
</dbReference>
<evidence type="ECO:0000259" key="3">
    <source>
        <dbReference type="Pfam" id="PF07992"/>
    </source>
</evidence>
<dbReference type="Pfam" id="PF13510">
    <property type="entry name" value="Fer2_4"/>
    <property type="match status" value="1"/>
</dbReference>